<dbReference type="EMBL" id="JMIY01000003">
    <property type="protein sequence ID" value="KCZ72266.1"/>
    <property type="molecule type" value="Genomic_DNA"/>
</dbReference>
<name>A0A062UZA7_9EURY</name>
<keyword evidence="3" id="KW-1185">Reference proteome</keyword>
<dbReference type="OrthoDB" id="149948at2157"/>
<organism evidence="2 3">
    <name type="scientific">Candidatus Methanoperedens nitratireducens</name>
    <dbReference type="NCBI Taxonomy" id="1392998"/>
    <lineage>
        <taxon>Archaea</taxon>
        <taxon>Methanobacteriati</taxon>
        <taxon>Methanobacteriota</taxon>
        <taxon>Stenosarchaea group</taxon>
        <taxon>Methanomicrobia</taxon>
        <taxon>Methanosarcinales</taxon>
        <taxon>ANME-2 cluster</taxon>
        <taxon>Candidatus Methanoperedentaceae</taxon>
        <taxon>Candidatus Methanoperedens</taxon>
    </lineage>
</organism>
<evidence type="ECO:0000259" key="1">
    <source>
        <dbReference type="Pfam" id="PF13592"/>
    </source>
</evidence>
<dbReference type="InterPro" id="IPR025959">
    <property type="entry name" value="Winged_HTH_dom"/>
</dbReference>
<feature type="domain" description="Winged helix-turn helix" evidence="1">
    <location>
        <begin position="114"/>
        <end position="169"/>
    </location>
</feature>
<comment type="caution">
    <text evidence="2">The sequence shown here is derived from an EMBL/GenBank/DDBJ whole genome shotgun (WGS) entry which is preliminary data.</text>
</comment>
<evidence type="ECO:0000313" key="3">
    <source>
        <dbReference type="Proteomes" id="UP000027153"/>
    </source>
</evidence>
<proteinExistence type="predicted"/>
<dbReference type="AlphaFoldDB" id="A0A062UZA7"/>
<reference evidence="2 3" key="1">
    <citation type="journal article" date="2013" name="Nature">
        <title>Anaerobic oxidation of methane coupled to nitrate reduction in a novel archaeal lineage.</title>
        <authorList>
            <person name="Haroon M.F."/>
            <person name="Hu S."/>
            <person name="Shi Y."/>
            <person name="Imelfort M."/>
            <person name="Keller J."/>
            <person name="Hugenholtz P."/>
            <person name="Yuan Z."/>
            <person name="Tyson G.W."/>
        </authorList>
    </citation>
    <scope>NUCLEOTIDE SEQUENCE [LARGE SCALE GENOMIC DNA]</scope>
    <source>
        <strain evidence="2 3">ANME-2d</strain>
    </source>
</reference>
<protein>
    <submittedName>
        <fullName evidence="2">Transposase</fullName>
    </submittedName>
</protein>
<evidence type="ECO:0000313" key="2">
    <source>
        <dbReference type="EMBL" id="KCZ72266.1"/>
    </source>
</evidence>
<dbReference type="SUPFAM" id="SSF46689">
    <property type="entry name" value="Homeodomain-like"/>
    <property type="match status" value="1"/>
</dbReference>
<sequence length="197" mass="22903">MTITPRGESFLPNISIDELNDLYQKEGDPKAKIRILAAILRKEGRTLEEVSFTIKHPLTTVGDWLRRLHTEGISRKNNKKQSGRPKRLTDKQIENLKPILFKSPQEQGFPFIIWTTKLVIQLIEKLYNVSYSPLQVRRILHRLGLSCQKPRPSHRKANKQLQEEFKKNSNNKLSHLLTMDTQSYFWTKASSRSQSAP</sequence>
<gene>
    <name evidence="2" type="ORF">ANME2D_01671</name>
</gene>
<dbReference type="Pfam" id="PF13592">
    <property type="entry name" value="HTH_33"/>
    <property type="match status" value="1"/>
</dbReference>
<dbReference type="RefSeq" id="WP_048090360.1">
    <property type="nucleotide sequence ID" value="NZ_JMIY01000003.1"/>
</dbReference>
<dbReference type="Proteomes" id="UP000027153">
    <property type="component" value="Unassembled WGS sequence"/>
</dbReference>
<accession>A0A062UZA7</accession>
<dbReference type="InterPro" id="IPR009057">
    <property type="entry name" value="Homeodomain-like_sf"/>
</dbReference>